<dbReference type="Gene3D" id="1.10.10.10">
    <property type="entry name" value="Winged helix-like DNA-binding domain superfamily/Winged helix DNA-binding domain"/>
    <property type="match status" value="1"/>
</dbReference>
<dbReference type="InterPro" id="IPR039425">
    <property type="entry name" value="RNA_pol_sigma-70-like"/>
</dbReference>
<evidence type="ECO:0000259" key="7">
    <source>
        <dbReference type="Pfam" id="PF04542"/>
    </source>
</evidence>
<evidence type="ECO:0000256" key="2">
    <source>
        <dbReference type="ARBA" id="ARBA00023015"/>
    </source>
</evidence>
<keyword evidence="4" id="KW-0238">DNA-binding</keyword>
<sequence length="191" mass="21330">MSESVDTLNDTLLVARAQSGDLDAFEELVRRYQRGILRYCRGMLGNGPDAEDAVQDVLVTAWRRLPTLRAAEAVSTWLYRIASHRCIDIIRKRRPDGGDPAEREAEQTASESGRHPDTGPEGAVETRLALSELRHHVAALPVPQREAWTLRELHGLSYQDIADISGEPLPTVRGRIARARAALAERMDSWK</sequence>
<dbReference type="NCBIfam" id="TIGR02937">
    <property type="entry name" value="sigma70-ECF"/>
    <property type="match status" value="1"/>
</dbReference>
<protein>
    <submittedName>
        <fullName evidence="9">RNA polymerase sigma-70 factor (ECF subfamily)</fullName>
    </submittedName>
</protein>
<dbReference type="InterPro" id="IPR036388">
    <property type="entry name" value="WH-like_DNA-bd_sf"/>
</dbReference>
<feature type="domain" description="RNA polymerase sigma-70 region 2" evidence="7">
    <location>
        <begin position="28"/>
        <end position="94"/>
    </location>
</feature>
<evidence type="ECO:0000256" key="6">
    <source>
        <dbReference type="SAM" id="MobiDB-lite"/>
    </source>
</evidence>
<dbReference type="GO" id="GO:0016987">
    <property type="term" value="F:sigma factor activity"/>
    <property type="evidence" value="ECO:0007669"/>
    <property type="project" value="UniProtKB-KW"/>
</dbReference>
<dbReference type="InterPro" id="IPR007627">
    <property type="entry name" value="RNA_pol_sigma70_r2"/>
</dbReference>
<dbReference type="EMBL" id="SHLA01000001">
    <property type="protein sequence ID" value="RZU63266.1"/>
    <property type="molecule type" value="Genomic_DNA"/>
</dbReference>
<feature type="domain" description="RNA polymerase sigma factor 70 region 4 type 2" evidence="8">
    <location>
        <begin position="133"/>
        <end position="183"/>
    </location>
</feature>
<keyword evidence="10" id="KW-1185">Reference proteome</keyword>
<feature type="region of interest" description="Disordered" evidence="6">
    <location>
        <begin position="92"/>
        <end position="123"/>
    </location>
</feature>
<evidence type="ECO:0000313" key="9">
    <source>
        <dbReference type="EMBL" id="RZU63266.1"/>
    </source>
</evidence>
<dbReference type="InterPro" id="IPR013325">
    <property type="entry name" value="RNA_pol_sigma_r2"/>
</dbReference>
<keyword evidence="5" id="KW-0804">Transcription</keyword>
<comment type="similarity">
    <text evidence="1">Belongs to the sigma-70 factor family. ECF subfamily.</text>
</comment>
<gene>
    <name evidence="9" type="ORF">EV380_2878</name>
</gene>
<dbReference type="GO" id="GO:0003677">
    <property type="term" value="F:DNA binding"/>
    <property type="evidence" value="ECO:0007669"/>
    <property type="project" value="UniProtKB-KW"/>
</dbReference>
<accession>A0A4V2GA85</accession>
<dbReference type="InterPro" id="IPR013249">
    <property type="entry name" value="RNA_pol_sigma70_r4_t2"/>
</dbReference>
<dbReference type="PANTHER" id="PTHR43133:SF8">
    <property type="entry name" value="RNA POLYMERASE SIGMA FACTOR HI_1459-RELATED"/>
    <property type="match status" value="1"/>
</dbReference>
<dbReference type="SUPFAM" id="SSF88659">
    <property type="entry name" value="Sigma3 and sigma4 domains of RNA polymerase sigma factors"/>
    <property type="match status" value="1"/>
</dbReference>
<dbReference type="PANTHER" id="PTHR43133">
    <property type="entry name" value="RNA POLYMERASE ECF-TYPE SIGMA FACTO"/>
    <property type="match status" value="1"/>
</dbReference>
<evidence type="ECO:0000259" key="8">
    <source>
        <dbReference type="Pfam" id="PF08281"/>
    </source>
</evidence>
<dbReference type="Gene3D" id="1.10.1740.10">
    <property type="match status" value="1"/>
</dbReference>
<dbReference type="Proteomes" id="UP000292685">
    <property type="component" value="Unassembled WGS sequence"/>
</dbReference>
<dbReference type="Pfam" id="PF08281">
    <property type="entry name" value="Sigma70_r4_2"/>
    <property type="match status" value="1"/>
</dbReference>
<comment type="caution">
    <text evidence="9">The sequence shown here is derived from an EMBL/GenBank/DDBJ whole genome shotgun (WGS) entry which is preliminary data.</text>
</comment>
<dbReference type="SUPFAM" id="SSF88946">
    <property type="entry name" value="Sigma2 domain of RNA polymerase sigma factors"/>
    <property type="match status" value="1"/>
</dbReference>
<evidence type="ECO:0000313" key="10">
    <source>
        <dbReference type="Proteomes" id="UP000292685"/>
    </source>
</evidence>
<reference evidence="9 10" key="1">
    <citation type="submission" date="2019-02" db="EMBL/GenBank/DDBJ databases">
        <title>Sequencing the genomes of 1000 actinobacteria strains.</title>
        <authorList>
            <person name="Klenk H.-P."/>
        </authorList>
    </citation>
    <scope>NUCLEOTIDE SEQUENCE [LARGE SCALE GENOMIC DNA]</scope>
    <source>
        <strain evidence="9 10">DSM 17364</strain>
    </source>
</reference>
<name>A0A4V2GA85_9MICC</name>
<keyword evidence="3" id="KW-0731">Sigma factor</keyword>
<dbReference type="AlphaFoldDB" id="A0A4V2GA85"/>
<evidence type="ECO:0000256" key="5">
    <source>
        <dbReference type="ARBA" id="ARBA00023163"/>
    </source>
</evidence>
<feature type="compositionally biased region" description="Basic and acidic residues" evidence="6">
    <location>
        <begin position="92"/>
        <end position="118"/>
    </location>
</feature>
<keyword evidence="2" id="KW-0805">Transcription regulation</keyword>
<dbReference type="Pfam" id="PF04542">
    <property type="entry name" value="Sigma70_r2"/>
    <property type="match status" value="1"/>
</dbReference>
<dbReference type="InterPro" id="IPR013324">
    <property type="entry name" value="RNA_pol_sigma_r3/r4-like"/>
</dbReference>
<dbReference type="RefSeq" id="WP_130451684.1">
    <property type="nucleotide sequence ID" value="NZ_SHLA01000001.1"/>
</dbReference>
<evidence type="ECO:0000256" key="3">
    <source>
        <dbReference type="ARBA" id="ARBA00023082"/>
    </source>
</evidence>
<organism evidence="9 10">
    <name type="scientific">Zhihengliuella halotolerans</name>
    <dbReference type="NCBI Taxonomy" id="370736"/>
    <lineage>
        <taxon>Bacteria</taxon>
        <taxon>Bacillati</taxon>
        <taxon>Actinomycetota</taxon>
        <taxon>Actinomycetes</taxon>
        <taxon>Micrococcales</taxon>
        <taxon>Micrococcaceae</taxon>
        <taxon>Zhihengliuella</taxon>
    </lineage>
</organism>
<proteinExistence type="inferred from homology"/>
<evidence type="ECO:0000256" key="1">
    <source>
        <dbReference type="ARBA" id="ARBA00010641"/>
    </source>
</evidence>
<evidence type="ECO:0000256" key="4">
    <source>
        <dbReference type="ARBA" id="ARBA00023125"/>
    </source>
</evidence>
<dbReference type="InterPro" id="IPR014284">
    <property type="entry name" value="RNA_pol_sigma-70_dom"/>
</dbReference>
<dbReference type="OrthoDB" id="7376212at2"/>
<dbReference type="GO" id="GO:0006352">
    <property type="term" value="P:DNA-templated transcription initiation"/>
    <property type="evidence" value="ECO:0007669"/>
    <property type="project" value="InterPro"/>
</dbReference>